<proteinExistence type="predicted"/>
<feature type="compositionally biased region" description="Low complexity" evidence="1">
    <location>
        <begin position="326"/>
        <end position="342"/>
    </location>
</feature>
<comment type="caution">
    <text evidence="3">The sequence shown here is derived from an EMBL/GenBank/DDBJ whole genome shotgun (WGS) entry which is preliminary data.</text>
</comment>
<dbReference type="PROSITE" id="PS00463">
    <property type="entry name" value="ZN2_CY6_FUNGAL_1"/>
    <property type="match status" value="1"/>
</dbReference>
<dbReference type="SMART" id="SM00066">
    <property type="entry name" value="GAL4"/>
    <property type="match status" value="1"/>
</dbReference>
<evidence type="ECO:0000313" key="3">
    <source>
        <dbReference type="EMBL" id="KAJ4002472.1"/>
    </source>
</evidence>
<dbReference type="Gene3D" id="4.10.240.10">
    <property type="entry name" value="Zn(2)-C6 fungal-type DNA-binding domain"/>
    <property type="match status" value="1"/>
</dbReference>
<accession>A0ABQ8QUV8</accession>
<dbReference type="Pfam" id="PF00172">
    <property type="entry name" value="Zn_clus"/>
    <property type="match status" value="1"/>
</dbReference>
<feature type="compositionally biased region" description="Low complexity" evidence="1">
    <location>
        <begin position="299"/>
        <end position="318"/>
    </location>
</feature>
<dbReference type="PROSITE" id="PS50048">
    <property type="entry name" value="ZN2_CY6_FUNGAL_2"/>
    <property type="match status" value="1"/>
</dbReference>
<dbReference type="SUPFAM" id="SSF57701">
    <property type="entry name" value="Zn2/Cys6 DNA-binding domain"/>
    <property type="match status" value="1"/>
</dbReference>
<reference evidence="3" key="1">
    <citation type="submission" date="2022-08" db="EMBL/GenBank/DDBJ databases">
        <authorList>
            <consortium name="DOE Joint Genome Institute"/>
            <person name="Min B."/>
            <person name="Riley R."/>
            <person name="Sierra-Patev S."/>
            <person name="Naranjo-Ortiz M."/>
            <person name="Looney B."/>
            <person name="Konkel Z."/>
            <person name="Slot J.C."/>
            <person name="Sakamoto Y."/>
            <person name="Steenwyk J.L."/>
            <person name="Rokas A."/>
            <person name="Carro J."/>
            <person name="Camarero S."/>
            <person name="Ferreira P."/>
            <person name="Molpeceres G."/>
            <person name="Ruiz-Duenas F.J."/>
            <person name="Serrano A."/>
            <person name="Henrissat B."/>
            <person name="Drula E."/>
            <person name="Hughes K.W."/>
            <person name="Mata J.L."/>
            <person name="Ishikawa N.K."/>
            <person name="Vargas-Isla R."/>
            <person name="Ushijima S."/>
            <person name="Smith C.A."/>
            <person name="Ahrendt S."/>
            <person name="Andreopoulos W."/>
            <person name="He G."/>
            <person name="Labutti K."/>
            <person name="Lipzen A."/>
            <person name="Ng V."/>
            <person name="Sandor L."/>
            <person name="Barry K."/>
            <person name="Martinez A.T."/>
            <person name="Xiao Y."/>
            <person name="Gibbons J.G."/>
            <person name="Terashima K."/>
            <person name="Hibbett D.S."/>
            <person name="Grigoriev I.V."/>
        </authorList>
    </citation>
    <scope>NUCLEOTIDE SEQUENCE</scope>
    <source>
        <strain evidence="3">TFB10827</strain>
    </source>
</reference>
<gene>
    <name evidence="3" type="ORF">F5050DRAFT_1802414</name>
</gene>
<evidence type="ECO:0000259" key="2">
    <source>
        <dbReference type="PROSITE" id="PS50048"/>
    </source>
</evidence>
<evidence type="ECO:0000256" key="1">
    <source>
        <dbReference type="SAM" id="MobiDB-lite"/>
    </source>
</evidence>
<evidence type="ECO:0000313" key="4">
    <source>
        <dbReference type="Proteomes" id="UP001163828"/>
    </source>
</evidence>
<dbReference type="Proteomes" id="UP001163828">
    <property type="component" value="Unassembled WGS sequence"/>
</dbReference>
<feature type="compositionally biased region" description="Pro residues" evidence="1">
    <location>
        <begin position="384"/>
        <end position="399"/>
    </location>
</feature>
<feature type="domain" description="Zn(2)-C6 fungal-type" evidence="2">
    <location>
        <begin position="416"/>
        <end position="451"/>
    </location>
</feature>
<feature type="region of interest" description="Disordered" evidence="1">
    <location>
        <begin position="297"/>
        <end position="408"/>
    </location>
</feature>
<keyword evidence="4" id="KW-1185">Reference proteome</keyword>
<dbReference type="InterPro" id="IPR036864">
    <property type="entry name" value="Zn2-C6_fun-type_DNA-bd_sf"/>
</dbReference>
<sequence length="492" mass="53516">MASRRSSEQVFDDLYLYSDLPSMPFSYNTFGSNHQAMQQTSHPTAVNIHHDSTSSQQQTRHSIYSQELEPNAFAQFLKEDDDLFYATFPDAAKAAAQQQQQQMFILGNDYRDFHGSAAFNLSANQGTYAYPSPVSPVHASNILDVTEGTQGYSGSYATSACSSHAPFPYTLDPSPCGGIPSESGYNQLSESVPALQDVIRPPPDFAAASFYTQANSEVHSDIPILQHDSIGPLSLPSPASAKPQMLRLESPSISFLRGPSEMTESVFSPMETHHSHMYSLSPEAIIPLPPPSPSPTLPLLPSALSPISMMTPPEQLTLPPLPPDPQSDSEPLADDSSGASSSKAVLTKTSFRRKRRRNLSEELQSTSSKPGSSTRSYVYGKIPLPKPTPPSIPKAPKPRPTSTSSSQSDKKSLALACFFCRGRKIACGPQDPNSADRTCNQCRRRSLICEYPTESRRGMRKRKSAVLDSSFHVESEHAPKVAISKTTSGSKV</sequence>
<dbReference type="InterPro" id="IPR001138">
    <property type="entry name" value="Zn2Cys6_DnaBD"/>
</dbReference>
<dbReference type="CDD" id="cd00067">
    <property type="entry name" value="GAL4"/>
    <property type="match status" value="1"/>
</dbReference>
<dbReference type="EMBL" id="MU790502">
    <property type="protein sequence ID" value="KAJ4002472.1"/>
    <property type="molecule type" value="Genomic_DNA"/>
</dbReference>
<protein>
    <recommendedName>
        <fullName evidence="2">Zn(2)-C6 fungal-type domain-containing protein</fullName>
    </recommendedName>
</protein>
<organism evidence="3 4">
    <name type="scientific">Lentinula boryana</name>
    <dbReference type="NCBI Taxonomy" id="40481"/>
    <lineage>
        <taxon>Eukaryota</taxon>
        <taxon>Fungi</taxon>
        <taxon>Dikarya</taxon>
        <taxon>Basidiomycota</taxon>
        <taxon>Agaricomycotina</taxon>
        <taxon>Agaricomycetes</taxon>
        <taxon>Agaricomycetidae</taxon>
        <taxon>Agaricales</taxon>
        <taxon>Marasmiineae</taxon>
        <taxon>Omphalotaceae</taxon>
        <taxon>Lentinula</taxon>
    </lineage>
</organism>
<name>A0ABQ8QUV8_9AGAR</name>
<feature type="compositionally biased region" description="Low complexity" evidence="1">
    <location>
        <begin position="365"/>
        <end position="376"/>
    </location>
</feature>